<name>A0A0E9PZ48_ANGAN</name>
<organism evidence="1">
    <name type="scientific">Anguilla anguilla</name>
    <name type="common">European freshwater eel</name>
    <name type="synonym">Muraena anguilla</name>
    <dbReference type="NCBI Taxonomy" id="7936"/>
    <lineage>
        <taxon>Eukaryota</taxon>
        <taxon>Metazoa</taxon>
        <taxon>Chordata</taxon>
        <taxon>Craniata</taxon>
        <taxon>Vertebrata</taxon>
        <taxon>Euteleostomi</taxon>
        <taxon>Actinopterygii</taxon>
        <taxon>Neopterygii</taxon>
        <taxon>Teleostei</taxon>
        <taxon>Anguilliformes</taxon>
        <taxon>Anguillidae</taxon>
        <taxon>Anguilla</taxon>
    </lineage>
</organism>
<accession>A0A0E9PZ48</accession>
<sequence length="35" mass="4221">MEIKGDFCGILFVGLPRRLVFLTISNQRRCTMYRW</sequence>
<protein>
    <submittedName>
        <fullName evidence="1">Uncharacterized protein</fullName>
    </submittedName>
</protein>
<proteinExistence type="predicted"/>
<evidence type="ECO:0000313" key="1">
    <source>
        <dbReference type="EMBL" id="JAH09562.1"/>
    </source>
</evidence>
<dbReference type="AlphaFoldDB" id="A0A0E9PZ48"/>
<reference evidence="1" key="1">
    <citation type="submission" date="2014-11" db="EMBL/GenBank/DDBJ databases">
        <authorList>
            <person name="Amaro Gonzalez C."/>
        </authorList>
    </citation>
    <scope>NUCLEOTIDE SEQUENCE</scope>
</reference>
<dbReference type="EMBL" id="GBXM01099015">
    <property type="protein sequence ID" value="JAH09562.1"/>
    <property type="molecule type" value="Transcribed_RNA"/>
</dbReference>
<reference evidence="1" key="2">
    <citation type="journal article" date="2015" name="Fish Shellfish Immunol.">
        <title>Early steps in the European eel (Anguilla anguilla)-Vibrio vulnificus interaction in the gills: Role of the RtxA13 toxin.</title>
        <authorList>
            <person name="Callol A."/>
            <person name="Pajuelo D."/>
            <person name="Ebbesson L."/>
            <person name="Teles M."/>
            <person name="MacKenzie S."/>
            <person name="Amaro C."/>
        </authorList>
    </citation>
    <scope>NUCLEOTIDE SEQUENCE</scope>
</reference>